<name>A0AAV9IDE9_9RHOD</name>
<protein>
    <recommendedName>
        <fullName evidence="9">O-acyltransferase</fullName>
    </recommendedName>
</protein>
<keyword evidence="13" id="KW-1185">Reference proteome</keyword>
<evidence type="ECO:0000256" key="9">
    <source>
        <dbReference type="PIRNR" id="PIRNR000439"/>
    </source>
</evidence>
<dbReference type="GO" id="GO:0008374">
    <property type="term" value="F:O-acyltransferase activity"/>
    <property type="evidence" value="ECO:0007669"/>
    <property type="project" value="InterPro"/>
</dbReference>
<dbReference type="PANTHER" id="PTHR10408">
    <property type="entry name" value="STEROL O-ACYLTRANSFERASE"/>
    <property type="match status" value="1"/>
</dbReference>
<keyword evidence="8 9" id="KW-0012">Acyltransferase</keyword>
<dbReference type="GO" id="GO:0005789">
    <property type="term" value="C:endoplasmic reticulum membrane"/>
    <property type="evidence" value="ECO:0007669"/>
    <property type="project" value="UniProtKB-SubCell"/>
</dbReference>
<evidence type="ECO:0000313" key="12">
    <source>
        <dbReference type="EMBL" id="KAK4525301.1"/>
    </source>
</evidence>
<keyword evidence="4 11" id="KW-0812">Transmembrane</keyword>
<keyword evidence="5 9" id="KW-0256">Endoplasmic reticulum</keyword>
<feature type="transmembrane region" description="Helical" evidence="11">
    <location>
        <begin position="408"/>
        <end position="428"/>
    </location>
</feature>
<feature type="transmembrane region" description="Helical" evidence="11">
    <location>
        <begin position="270"/>
        <end position="294"/>
    </location>
</feature>
<evidence type="ECO:0000256" key="7">
    <source>
        <dbReference type="ARBA" id="ARBA00023136"/>
    </source>
</evidence>
<comment type="similarity">
    <text evidence="2 9">Belongs to the membrane-bound acyltransferase family. Sterol o-acyltransferase subfamily.</text>
</comment>
<keyword evidence="7 9" id="KW-0472">Membrane</keyword>
<keyword evidence="3 9" id="KW-0808">Transferase</keyword>
<gene>
    <name evidence="12" type="ORF">GAYE_SCF09G3209</name>
</gene>
<evidence type="ECO:0000256" key="4">
    <source>
        <dbReference type="ARBA" id="ARBA00022692"/>
    </source>
</evidence>
<reference evidence="12 13" key="1">
    <citation type="submission" date="2022-07" db="EMBL/GenBank/DDBJ databases">
        <title>Genome-wide signatures of adaptation to extreme environments.</title>
        <authorList>
            <person name="Cho C.H."/>
            <person name="Yoon H.S."/>
        </authorList>
    </citation>
    <scope>NUCLEOTIDE SEQUENCE [LARGE SCALE GENOMIC DNA]</scope>
    <source>
        <strain evidence="12 13">108.79 E11</strain>
    </source>
</reference>
<evidence type="ECO:0000256" key="5">
    <source>
        <dbReference type="ARBA" id="ARBA00022824"/>
    </source>
</evidence>
<feature type="transmembrane region" description="Helical" evidence="11">
    <location>
        <begin position="106"/>
        <end position="127"/>
    </location>
</feature>
<feature type="active site" evidence="10">
    <location>
        <position position="363"/>
    </location>
</feature>
<evidence type="ECO:0000313" key="13">
    <source>
        <dbReference type="Proteomes" id="UP001300502"/>
    </source>
</evidence>
<dbReference type="EMBL" id="JANCYU010000029">
    <property type="protein sequence ID" value="KAK4525301.1"/>
    <property type="molecule type" value="Genomic_DNA"/>
</dbReference>
<evidence type="ECO:0000256" key="10">
    <source>
        <dbReference type="PIRSR" id="PIRSR000439-1"/>
    </source>
</evidence>
<accession>A0AAV9IDE9</accession>
<feature type="transmembrane region" description="Helical" evidence="11">
    <location>
        <begin position="232"/>
        <end position="250"/>
    </location>
</feature>
<feature type="transmembrane region" description="Helical" evidence="11">
    <location>
        <begin position="139"/>
        <end position="157"/>
    </location>
</feature>
<evidence type="ECO:0000256" key="3">
    <source>
        <dbReference type="ARBA" id="ARBA00022679"/>
    </source>
</evidence>
<feature type="transmembrane region" description="Helical" evidence="11">
    <location>
        <begin position="351"/>
        <end position="370"/>
    </location>
</feature>
<evidence type="ECO:0000256" key="2">
    <source>
        <dbReference type="ARBA" id="ARBA00009010"/>
    </source>
</evidence>
<keyword evidence="6 11" id="KW-1133">Transmembrane helix</keyword>
<evidence type="ECO:0000256" key="11">
    <source>
        <dbReference type="SAM" id="Phobius"/>
    </source>
</evidence>
<dbReference type="Proteomes" id="UP001300502">
    <property type="component" value="Unassembled WGS sequence"/>
</dbReference>
<evidence type="ECO:0000256" key="6">
    <source>
        <dbReference type="ARBA" id="ARBA00022989"/>
    </source>
</evidence>
<evidence type="ECO:0000256" key="8">
    <source>
        <dbReference type="ARBA" id="ARBA00023315"/>
    </source>
</evidence>
<feature type="transmembrane region" description="Helical" evidence="11">
    <location>
        <begin position="376"/>
        <end position="396"/>
    </location>
</feature>
<proteinExistence type="inferred from homology"/>
<evidence type="ECO:0000256" key="1">
    <source>
        <dbReference type="ARBA" id="ARBA00004477"/>
    </source>
</evidence>
<comment type="caution">
    <text evidence="12">The sequence shown here is derived from an EMBL/GenBank/DDBJ whole genome shotgun (WGS) entry which is preliminary data.</text>
</comment>
<dbReference type="PIRSF" id="PIRSF000439">
    <property type="entry name" value="Oat_ACAT_DAG_ARE"/>
    <property type="match status" value="1"/>
</dbReference>
<dbReference type="InterPro" id="IPR004299">
    <property type="entry name" value="MBOAT_fam"/>
</dbReference>
<dbReference type="AlphaFoldDB" id="A0AAV9IDE9"/>
<feature type="transmembrane region" description="Helical" evidence="11">
    <location>
        <begin position="163"/>
        <end position="187"/>
    </location>
</feature>
<dbReference type="InterPro" id="IPR014371">
    <property type="entry name" value="Oat_ACAT_DAG_ARE"/>
</dbReference>
<organism evidence="12 13">
    <name type="scientific">Galdieria yellowstonensis</name>
    <dbReference type="NCBI Taxonomy" id="3028027"/>
    <lineage>
        <taxon>Eukaryota</taxon>
        <taxon>Rhodophyta</taxon>
        <taxon>Bangiophyceae</taxon>
        <taxon>Galdieriales</taxon>
        <taxon>Galdieriaceae</taxon>
        <taxon>Galdieria</taxon>
    </lineage>
</organism>
<feature type="transmembrane region" description="Helical" evidence="11">
    <location>
        <begin position="67"/>
        <end position="86"/>
    </location>
</feature>
<sequence length="435" mass="51511">MKPAMKYFELNHSVSCMDKTVLESSPGEQSERRISSCYLRDSVITRMRSQEGTKEDVIKSLFGFRNVLWVLFALYFLRLLVVRTLHGLSPVCVEFLLTSIYDAPKIILIFGLIWASSYSFFFILYLEKRSIVSNTLANVLLRVALFLYLVLPCKWVLSSEYPIVPSFSVAAQATCFFLKIHSFVAIIEREYLRGTSLESLLDIKLFSYFLVAPTLVYRLKGYPRTKELRWKYFLGLVIQGCGLLFVMYLIMTEYMLPLFQNASNIHCVEFVVTLIVPTGVFYLLFFILIFEVMLNGFAELTRFGDRLFYEDWWNSVTHDEFLRKWNRPVYNYLMKVVYSYARKMGTKKWKAMMLTIMYSSVLHELVLAVTFRRLRIYLMSLMMTQTPLIWMMNILLRIQERRQIYRQISNIFFWNYIFLGPTLLMLIYSREQQVH</sequence>
<dbReference type="Pfam" id="PF03062">
    <property type="entry name" value="MBOAT"/>
    <property type="match status" value="1"/>
</dbReference>
<comment type="subcellular location">
    <subcellularLocation>
        <location evidence="1 9">Endoplasmic reticulum membrane</location>
        <topology evidence="1 9">Multi-pass membrane protein</topology>
    </subcellularLocation>
</comment>